<dbReference type="Gene3D" id="2.40.10.10">
    <property type="entry name" value="Trypsin-like serine proteases"/>
    <property type="match status" value="2"/>
</dbReference>
<reference evidence="3 4" key="1">
    <citation type="journal article" date="2007" name="Nature">
        <title>Evolution of genes and genomes on the Drosophila phylogeny.</title>
        <authorList>
            <consortium name="Drosophila 12 Genomes Consortium"/>
            <person name="Clark A.G."/>
            <person name="Eisen M.B."/>
            <person name="Smith D.R."/>
            <person name="Bergman C.M."/>
            <person name="Oliver B."/>
            <person name="Markow T.A."/>
            <person name="Kaufman T.C."/>
            <person name="Kellis M."/>
            <person name="Gelbart W."/>
            <person name="Iyer V.N."/>
            <person name="Pollard D.A."/>
            <person name="Sackton T.B."/>
            <person name="Larracuente A.M."/>
            <person name="Singh N.D."/>
            <person name="Abad J.P."/>
            <person name="Abt D.N."/>
            <person name="Adryan B."/>
            <person name="Aguade M."/>
            <person name="Akashi H."/>
            <person name="Anderson W.W."/>
            <person name="Aquadro C.F."/>
            <person name="Ardell D.H."/>
            <person name="Arguello R."/>
            <person name="Artieri C.G."/>
            <person name="Barbash D.A."/>
            <person name="Barker D."/>
            <person name="Barsanti P."/>
            <person name="Batterham P."/>
            <person name="Batzoglou S."/>
            <person name="Begun D."/>
            <person name="Bhutkar A."/>
            <person name="Blanco E."/>
            <person name="Bosak S.A."/>
            <person name="Bradley R.K."/>
            <person name="Brand A.D."/>
            <person name="Brent M.R."/>
            <person name="Brooks A.N."/>
            <person name="Brown R.H."/>
            <person name="Butlin R.K."/>
            <person name="Caggese C."/>
            <person name="Calvi B.R."/>
            <person name="Bernardo de Carvalho A."/>
            <person name="Caspi A."/>
            <person name="Castrezana S."/>
            <person name="Celniker S.E."/>
            <person name="Chang J.L."/>
            <person name="Chapple C."/>
            <person name="Chatterji S."/>
            <person name="Chinwalla A."/>
            <person name="Civetta A."/>
            <person name="Clifton S.W."/>
            <person name="Comeron J.M."/>
            <person name="Costello J.C."/>
            <person name="Coyne J.A."/>
            <person name="Daub J."/>
            <person name="David R.G."/>
            <person name="Delcher A.L."/>
            <person name="Delehaunty K."/>
            <person name="Do C.B."/>
            <person name="Ebling H."/>
            <person name="Edwards K."/>
            <person name="Eickbush T."/>
            <person name="Evans J.D."/>
            <person name="Filipski A."/>
            <person name="Findeiss S."/>
            <person name="Freyhult E."/>
            <person name="Fulton L."/>
            <person name="Fulton R."/>
            <person name="Garcia A.C."/>
            <person name="Gardiner A."/>
            <person name="Garfield D.A."/>
            <person name="Garvin B.E."/>
            <person name="Gibson G."/>
            <person name="Gilbert D."/>
            <person name="Gnerre S."/>
            <person name="Godfrey J."/>
            <person name="Good R."/>
            <person name="Gotea V."/>
            <person name="Gravely B."/>
            <person name="Greenberg A.J."/>
            <person name="Griffiths-Jones S."/>
            <person name="Gross S."/>
            <person name="Guigo R."/>
            <person name="Gustafson E.A."/>
            <person name="Haerty W."/>
            <person name="Hahn M.W."/>
            <person name="Halligan D.L."/>
            <person name="Halpern A.L."/>
            <person name="Halter G.M."/>
            <person name="Han M.V."/>
            <person name="Heger A."/>
            <person name="Hillier L."/>
            <person name="Hinrichs A.S."/>
            <person name="Holmes I."/>
            <person name="Hoskins R.A."/>
            <person name="Hubisz M.J."/>
            <person name="Hultmark D."/>
            <person name="Huntley M.A."/>
            <person name="Jaffe D.B."/>
            <person name="Jagadeeshan S."/>
            <person name="Jeck W.R."/>
            <person name="Johnson J."/>
            <person name="Jones C.D."/>
            <person name="Jordan W.C."/>
            <person name="Karpen G.H."/>
            <person name="Kataoka E."/>
            <person name="Keightley P.D."/>
            <person name="Kheradpour P."/>
            <person name="Kirkness E.F."/>
            <person name="Koerich L.B."/>
            <person name="Kristiansen K."/>
            <person name="Kudrna D."/>
            <person name="Kulathinal R.J."/>
            <person name="Kumar S."/>
            <person name="Kwok R."/>
            <person name="Lander E."/>
            <person name="Langley C.H."/>
            <person name="Lapoint R."/>
            <person name="Lazzaro B.P."/>
            <person name="Lee S.J."/>
            <person name="Levesque L."/>
            <person name="Li R."/>
            <person name="Lin C.F."/>
            <person name="Lin M.F."/>
            <person name="Lindblad-Toh K."/>
            <person name="Llopart A."/>
            <person name="Long M."/>
            <person name="Low L."/>
            <person name="Lozovsky E."/>
            <person name="Lu J."/>
            <person name="Luo M."/>
            <person name="Machado C.A."/>
            <person name="Makalowski W."/>
            <person name="Marzo M."/>
            <person name="Matsuda M."/>
            <person name="Matzkin L."/>
            <person name="McAllister B."/>
            <person name="McBride C.S."/>
            <person name="McKernan B."/>
            <person name="McKernan K."/>
            <person name="Mendez-Lago M."/>
            <person name="Minx P."/>
            <person name="Mollenhauer M.U."/>
            <person name="Montooth K."/>
            <person name="Mount S.M."/>
            <person name="Mu X."/>
            <person name="Myers E."/>
            <person name="Negre B."/>
            <person name="Newfeld S."/>
            <person name="Nielsen R."/>
            <person name="Noor M.A."/>
            <person name="O'Grady P."/>
            <person name="Pachter L."/>
            <person name="Papaceit M."/>
            <person name="Parisi M.J."/>
            <person name="Parisi M."/>
            <person name="Parts L."/>
            <person name="Pedersen J.S."/>
            <person name="Pesole G."/>
            <person name="Phillippy A.M."/>
            <person name="Ponting C.P."/>
            <person name="Pop M."/>
            <person name="Porcelli D."/>
            <person name="Powell J.R."/>
            <person name="Prohaska S."/>
            <person name="Pruitt K."/>
            <person name="Puig M."/>
            <person name="Quesneville H."/>
            <person name="Ram K.R."/>
            <person name="Rand D."/>
            <person name="Rasmussen M.D."/>
            <person name="Reed L.K."/>
            <person name="Reenan R."/>
            <person name="Reily A."/>
            <person name="Remington K.A."/>
            <person name="Rieger T.T."/>
            <person name="Ritchie M.G."/>
            <person name="Robin C."/>
            <person name="Rogers Y.H."/>
            <person name="Rohde C."/>
            <person name="Rozas J."/>
            <person name="Rubenfield M.J."/>
            <person name="Ruiz A."/>
            <person name="Russo S."/>
            <person name="Salzberg S.L."/>
            <person name="Sanchez-Gracia A."/>
            <person name="Saranga D.J."/>
            <person name="Sato H."/>
            <person name="Schaeffer S.W."/>
            <person name="Schatz M.C."/>
            <person name="Schlenke T."/>
            <person name="Schwartz R."/>
            <person name="Segarra C."/>
            <person name="Singh R.S."/>
            <person name="Sirot L."/>
            <person name="Sirota M."/>
            <person name="Sisneros N.B."/>
            <person name="Smith C.D."/>
            <person name="Smith T.F."/>
            <person name="Spieth J."/>
            <person name="Stage D.E."/>
            <person name="Stark A."/>
            <person name="Stephan W."/>
            <person name="Strausberg R.L."/>
            <person name="Strempel S."/>
            <person name="Sturgill D."/>
            <person name="Sutton G."/>
            <person name="Sutton G.G."/>
            <person name="Tao W."/>
            <person name="Teichmann S."/>
            <person name="Tobari Y.N."/>
            <person name="Tomimura Y."/>
            <person name="Tsolas J.M."/>
            <person name="Valente V.L."/>
            <person name="Venter E."/>
            <person name="Venter J.C."/>
            <person name="Vicario S."/>
            <person name="Vieira F.G."/>
            <person name="Vilella A.J."/>
            <person name="Villasante A."/>
            <person name="Walenz B."/>
            <person name="Wang J."/>
            <person name="Wasserman M."/>
            <person name="Watts T."/>
            <person name="Wilson D."/>
            <person name="Wilson R.K."/>
            <person name="Wing R.A."/>
            <person name="Wolfner M.F."/>
            <person name="Wong A."/>
            <person name="Wong G.K."/>
            <person name="Wu C.I."/>
            <person name="Wu G."/>
            <person name="Yamamoto D."/>
            <person name="Yang H.P."/>
            <person name="Yang S.P."/>
            <person name="Yorke J.A."/>
            <person name="Yoshida K."/>
            <person name="Zdobnov E."/>
            <person name="Zhang P."/>
            <person name="Zhang Y."/>
            <person name="Zimin A.V."/>
            <person name="Baldwin J."/>
            <person name="Abdouelleil A."/>
            <person name="Abdulkadir J."/>
            <person name="Abebe A."/>
            <person name="Abera B."/>
            <person name="Abreu J."/>
            <person name="Acer S.C."/>
            <person name="Aftuck L."/>
            <person name="Alexander A."/>
            <person name="An P."/>
            <person name="Anderson E."/>
            <person name="Anderson S."/>
            <person name="Arachi H."/>
            <person name="Azer M."/>
            <person name="Bachantsang P."/>
            <person name="Barry A."/>
            <person name="Bayul T."/>
            <person name="Berlin A."/>
            <person name="Bessette D."/>
            <person name="Bloom T."/>
            <person name="Blye J."/>
            <person name="Boguslavskiy L."/>
            <person name="Bonnet C."/>
            <person name="Boukhgalter B."/>
            <person name="Bourzgui I."/>
            <person name="Brown A."/>
            <person name="Cahill P."/>
            <person name="Channer S."/>
            <person name="Cheshatsang Y."/>
            <person name="Chuda L."/>
            <person name="Citroen M."/>
            <person name="Collymore A."/>
            <person name="Cooke P."/>
            <person name="Costello M."/>
            <person name="D'Aco K."/>
            <person name="Daza R."/>
            <person name="De Haan G."/>
            <person name="DeGray S."/>
            <person name="DeMaso C."/>
            <person name="Dhargay N."/>
            <person name="Dooley K."/>
            <person name="Dooley E."/>
            <person name="Doricent M."/>
            <person name="Dorje P."/>
            <person name="Dorjee K."/>
            <person name="Dupes A."/>
            <person name="Elong R."/>
            <person name="Falk J."/>
            <person name="Farina A."/>
            <person name="Faro S."/>
            <person name="Ferguson D."/>
            <person name="Fisher S."/>
            <person name="Foley C.D."/>
            <person name="Franke A."/>
            <person name="Friedrich D."/>
            <person name="Gadbois L."/>
            <person name="Gearin G."/>
            <person name="Gearin C.R."/>
            <person name="Giannoukos G."/>
            <person name="Goode T."/>
            <person name="Graham J."/>
            <person name="Grandbois E."/>
            <person name="Grewal S."/>
            <person name="Gyaltsen K."/>
            <person name="Hafez N."/>
            <person name="Hagos B."/>
            <person name="Hall J."/>
            <person name="Henson C."/>
            <person name="Hollinger A."/>
            <person name="Honan T."/>
            <person name="Huard M.D."/>
            <person name="Hughes L."/>
            <person name="Hurhula B."/>
            <person name="Husby M.E."/>
            <person name="Kamat A."/>
            <person name="Kanga B."/>
            <person name="Kashin S."/>
            <person name="Khazanovich D."/>
            <person name="Kisner P."/>
            <person name="Lance K."/>
            <person name="Lara M."/>
            <person name="Lee W."/>
            <person name="Lennon N."/>
            <person name="Letendre F."/>
            <person name="LeVine R."/>
            <person name="Lipovsky A."/>
            <person name="Liu X."/>
            <person name="Liu J."/>
            <person name="Liu S."/>
            <person name="Lokyitsang T."/>
            <person name="Lokyitsang Y."/>
            <person name="Lubonja R."/>
            <person name="Lui A."/>
            <person name="MacDonald P."/>
            <person name="Magnisalis V."/>
            <person name="Maru K."/>
            <person name="Matthews C."/>
            <person name="McCusker W."/>
            <person name="McDonough S."/>
            <person name="Mehta T."/>
            <person name="Meldrim J."/>
            <person name="Meneus L."/>
            <person name="Mihai O."/>
            <person name="Mihalev A."/>
            <person name="Mihova T."/>
            <person name="Mittelman R."/>
            <person name="Mlenga V."/>
            <person name="Montmayeur A."/>
            <person name="Mulrain L."/>
            <person name="Navidi A."/>
            <person name="Naylor J."/>
            <person name="Negash T."/>
            <person name="Nguyen T."/>
            <person name="Nguyen N."/>
            <person name="Nicol R."/>
            <person name="Norbu C."/>
            <person name="Norbu N."/>
            <person name="Novod N."/>
            <person name="O'Neill B."/>
            <person name="Osman S."/>
            <person name="Markiewicz E."/>
            <person name="Oyono O.L."/>
            <person name="Patti C."/>
            <person name="Phunkhang P."/>
            <person name="Pierre F."/>
            <person name="Priest M."/>
            <person name="Raghuraman S."/>
            <person name="Rege F."/>
            <person name="Reyes R."/>
            <person name="Rise C."/>
            <person name="Rogov P."/>
            <person name="Ross K."/>
            <person name="Ryan E."/>
            <person name="Settipalli S."/>
            <person name="Shea T."/>
            <person name="Sherpa N."/>
            <person name="Shi L."/>
            <person name="Shih D."/>
            <person name="Sparrow T."/>
            <person name="Spaulding J."/>
            <person name="Stalker J."/>
            <person name="Stange-Thomann N."/>
            <person name="Stavropoulos S."/>
            <person name="Stone C."/>
            <person name="Strader C."/>
            <person name="Tesfaye S."/>
            <person name="Thomson T."/>
            <person name="Thoulutsang Y."/>
            <person name="Thoulutsang D."/>
            <person name="Topham K."/>
            <person name="Topping I."/>
            <person name="Tsamla T."/>
            <person name="Vassiliev H."/>
            <person name="Vo A."/>
            <person name="Wangchuk T."/>
            <person name="Wangdi T."/>
            <person name="Weiand M."/>
            <person name="Wilkinson J."/>
            <person name="Wilson A."/>
            <person name="Yadav S."/>
            <person name="Young G."/>
            <person name="Yu Q."/>
            <person name="Zembek L."/>
            <person name="Zhong D."/>
            <person name="Zimmer A."/>
            <person name="Zwirko Z."/>
            <person name="Jaffe D.B."/>
            <person name="Alvarez P."/>
            <person name="Brockman W."/>
            <person name="Butler J."/>
            <person name="Chin C."/>
            <person name="Gnerre S."/>
            <person name="Grabherr M."/>
            <person name="Kleber M."/>
            <person name="Mauceli E."/>
            <person name="MacCallum I."/>
        </authorList>
    </citation>
    <scope>NUCLEOTIDE SEQUENCE [LARGE SCALE GENOMIC DNA]</scope>
    <source>
        <strain evidence="4">Tucson 15010-1051.87</strain>
    </source>
</reference>
<dbReference type="PROSITE" id="PS50240">
    <property type="entry name" value="TRYPSIN_DOM"/>
    <property type="match status" value="1"/>
</dbReference>
<dbReference type="OrthoDB" id="5565075at2759"/>
<dbReference type="OMA" id="MMCTALA"/>
<sequence length="272" mass="30385">MKAVLNALLLFFVTGLSSVEYASEILEPKLVRTIPSMPEATVQYDSGYKARPNEVSYIVALDFVGKHSVWFCAGSIIANRWIVTVASCTNAAKLVKISYSAANRQEPHFQIRVSSKCFYPHPDFDKYYRNDIALIKTPYVEYTDGVLSVPLPQSSSLFKNAWAFTAGWGQHRGSNETKNFLHVLQIQVLRNTDCIELGYGKRFRSKMLCGRLPNKETSCHLDSGSPMELQINATLIAIASFGNQYGCKSNTPLGYTRITSYMAWMSSVMNGS</sequence>
<dbReference type="InterPro" id="IPR001254">
    <property type="entry name" value="Trypsin_dom"/>
</dbReference>
<dbReference type="PRINTS" id="PR00722">
    <property type="entry name" value="CHYMOTRYPSIN"/>
</dbReference>
<keyword evidence="4" id="KW-1185">Reference proteome</keyword>
<dbReference type="CDD" id="cd00190">
    <property type="entry name" value="Tryp_SPc"/>
    <property type="match status" value="1"/>
</dbReference>
<dbReference type="InterPro" id="IPR043504">
    <property type="entry name" value="Peptidase_S1_PA_chymotrypsin"/>
</dbReference>
<dbReference type="InterPro" id="IPR001314">
    <property type="entry name" value="Peptidase_S1A"/>
</dbReference>
<dbReference type="PhylomeDB" id="B4LF96"/>
<dbReference type="InParanoid" id="B4LF96"/>
<dbReference type="PANTHER" id="PTHR24260">
    <property type="match status" value="1"/>
</dbReference>
<evidence type="ECO:0000313" key="4">
    <source>
        <dbReference type="Proteomes" id="UP000008792"/>
    </source>
</evidence>
<dbReference type="PANTHER" id="PTHR24260:SF134">
    <property type="entry name" value="AT07769P-RELATED"/>
    <property type="match status" value="1"/>
</dbReference>
<dbReference type="Proteomes" id="UP000008792">
    <property type="component" value="Unassembled WGS sequence"/>
</dbReference>
<dbReference type="EMBL" id="CH940647">
    <property type="protein sequence ID" value="EDW70284.1"/>
    <property type="molecule type" value="Genomic_DNA"/>
</dbReference>
<feature type="domain" description="Peptidase S1" evidence="2">
    <location>
        <begin position="44"/>
        <end position="270"/>
    </location>
</feature>
<accession>B4LF96</accession>
<dbReference type="SMR" id="B4LF96"/>
<dbReference type="GO" id="GO:0004252">
    <property type="term" value="F:serine-type endopeptidase activity"/>
    <property type="evidence" value="ECO:0007669"/>
    <property type="project" value="InterPro"/>
</dbReference>
<evidence type="ECO:0000259" key="2">
    <source>
        <dbReference type="PROSITE" id="PS50240"/>
    </source>
</evidence>
<gene>
    <name evidence="3" type="primary">Dvir\GJ11640</name>
    <name evidence="3" type="ORF">Dvir_GJ11640</name>
</gene>
<dbReference type="HOGENOM" id="CLU_006842_7_6_1"/>
<keyword evidence="1" id="KW-0732">Signal</keyword>
<proteinExistence type="predicted"/>
<dbReference type="Pfam" id="PF00089">
    <property type="entry name" value="Trypsin"/>
    <property type="match status" value="1"/>
</dbReference>
<dbReference type="SMART" id="SM00020">
    <property type="entry name" value="Tryp_SPc"/>
    <property type="match status" value="1"/>
</dbReference>
<dbReference type="STRING" id="7244.B4LF96"/>
<keyword evidence="3" id="KW-0378">Hydrolase</keyword>
<evidence type="ECO:0000313" key="3">
    <source>
        <dbReference type="EMBL" id="EDW70284.1"/>
    </source>
</evidence>
<dbReference type="eggNOG" id="KOG3627">
    <property type="taxonomic scope" value="Eukaryota"/>
</dbReference>
<dbReference type="GO" id="GO:0006508">
    <property type="term" value="P:proteolysis"/>
    <property type="evidence" value="ECO:0007669"/>
    <property type="project" value="InterPro"/>
</dbReference>
<organism evidence="3 4">
    <name type="scientific">Drosophila virilis</name>
    <name type="common">Fruit fly</name>
    <dbReference type="NCBI Taxonomy" id="7244"/>
    <lineage>
        <taxon>Eukaryota</taxon>
        <taxon>Metazoa</taxon>
        <taxon>Ecdysozoa</taxon>
        <taxon>Arthropoda</taxon>
        <taxon>Hexapoda</taxon>
        <taxon>Insecta</taxon>
        <taxon>Pterygota</taxon>
        <taxon>Neoptera</taxon>
        <taxon>Endopterygota</taxon>
        <taxon>Diptera</taxon>
        <taxon>Brachycera</taxon>
        <taxon>Muscomorpha</taxon>
        <taxon>Ephydroidea</taxon>
        <taxon>Drosophilidae</taxon>
        <taxon>Drosophila</taxon>
    </lineage>
</organism>
<dbReference type="InterPro" id="IPR009003">
    <property type="entry name" value="Peptidase_S1_PA"/>
</dbReference>
<feature type="chain" id="PRO_5002815941" description="Peptidase S1 domain-containing protein" evidence="1">
    <location>
        <begin position="19"/>
        <end position="272"/>
    </location>
</feature>
<name>B4LF96_DROVI</name>
<dbReference type="AlphaFoldDB" id="B4LF96"/>
<protein>
    <recommendedName>
        <fullName evidence="2">Peptidase S1 domain-containing protein</fullName>
    </recommendedName>
</protein>
<feature type="signal peptide" evidence="1">
    <location>
        <begin position="1"/>
        <end position="18"/>
    </location>
</feature>
<evidence type="ECO:0000256" key="1">
    <source>
        <dbReference type="SAM" id="SignalP"/>
    </source>
</evidence>
<dbReference type="InterPro" id="IPR051333">
    <property type="entry name" value="CLIP_Serine_Protease"/>
</dbReference>
<dbReference type="SUPFAM" id="SSF50494">
    <property type="entry name" value="Trypsin-like serine proteases"/>
    <property type="match status" value="1"/>
</dbReference>